<dbReference type="SMART" id="SM00192">
    <property type="entry name" value="LDLa"/>
    <property type="match status" value="2"/>
</dbReference>
<dbReference type="Gene3D" id="2.40.128.620">
    <property type="match status" value="1"/>
</dbReference>
<dbReference type="Proteomes" id="UP000015101">
    <property type="component" value="Unassembled WGS sequence"/>
</dbReference>
<organism evidence="10 11">
    <name type="scientific">Helobdella robusta</name>
    <name type="common">Californian leech</name>
    <dbReference type="NCBI Taxonomy" id="6412"/>
    <lineage>
        <taxon>Eukaryota</taxon>
        <taxon>Metazoa</taxon>
        <taxon>Spiralia</taxon>
        <taxon>Lophotrochozoa</taxon>
        <taxon>Annelida</taxon>
        <taxon>Clitellata</taxon>
        <taxon>Hirudinea</taxon>
        <taxon>Rhynchobdellida</taxon>
        <taxon>Glossiphoniidae</taxon>
        <taxon>Helobdella</taxon>
    </lineage>
</organism>
<feature type="disulfide bond" evidence="8">
    <location>
        <begin position="61"/>
        <end position="76"/>
    </location>
</feature>
<dbReference type="OMA" id="YRCKGER"/>
<protein>
    <submittedName>
        <fullName evidence="9 10">Uncharacterized protein</fullName>
    </submittedName>
</protein>
<dbReference type="PROSITE" id="PS50068">
    <property type="entry name" value="LDLRA_2"/>
    <property type="match status" value="2"/>
</dbReference>
<dbReference type="GO" id="GO:0016020">
    <property type="term" value="C:membrane"/>
    <property type="evidence" value="ECO:0007669"/>
    <property type="project" value="UniProtKB-SubCell"/>
</dbReference>
<dbReference type="GO" id="GO:0016192">
    <property type="term" value="P:vesicle-mediated transport"/>
    <property type="evidence" value="ECO:0007669"/>
    <property type="project" value="UniProtKB-ARBA"/>
</dbReference>
<gene>
    <name evidence="10" type="primary">20196480</name>
    <name evidence="9" type="ORF">HELRODRAFT_138302</name>
</gene>
<dbReference type="GO" id="GO:0012505">
    <property type="term" value="C:endomembrane system"/>
    <property type="evidence" value="ECO:0007669"/>
    <property type="project" value="UniProtKB-SubCell"/>
</dbReference>
<evidence type="ECO:0000313" key="10">
    <source>
        <dbReference type="EnsemblMetazoa" id="HelroP138302"/>
    </source>
</evidence>
<keyword evidence="5" id="KW-1133">Transmembrane helix</keyword>
<dbReference type="CTD" id="20196480"/>
<dbReference type="HOGENOM" id="CLU_085098_3_2_1"/>
<evidence type="ECO:0000256" key="1">
    <source>
        <dbReference type="ARBA" id="ARBA00004167"/>
    </source>
</evidence>
<keyword evidence="4" id="KW-0677">Repeat</keyword>
<dbReference type="EMBL" id="KB096183">
    <property type="protein sequence ID" value="ESO07660.1"/>
    <property type="molecule type" value="Genomic_DNA"/>
</dbReference>
<dbReference type="PANTHER" id="PTHR24270:SF61">
    <property type="entry name" value="EGF-LIKE DOMAIN-CONTAINING PROTEIN"/>
    <property type="match status" value="1"/>
</dbReference>
<evidence type="ECO:0000256" key="3">
    <source>
        <dbReference type="ARBA" id="ARBA00022692"/>
    </source>
</evidence>
<dbReference type="CDD" id="cd00112">
    <property type="entry name" value="LDLa"/>
    <property type="match status" value="1"/>
</dbReference>
<reference evidence="10" key="3">
    <citation type="submission" date="2015-06" db="UniProtKB">
        <authorList>
            <consortium name="EnsemblMetazoa"/>
        </authorList>
    </citation>
    <scope>IDENTIFICATION</scope>
</reference>
<dbReference type="EMBL" id="AMQM01003487">
    <property type="status" value="NOT_ANNOTATED_CDS"/>
    <property type="molecule type" value="Genomic_DNA"/>
</dbReference>
<evidence type="ECO:0000313" key="9">
    <source>
        <dbReference type="EMBL" id="ESO07660.1"/>
    </source>
</evidence>
<name>T1EIT0_HELRO</name>
<dbReference type="GeneID" id="20196480"/>
<dbReference type="InterPro" id="IPR002172">
    <property type="entry name" value="LDrepeatLR_classA_rpt"/>
</dbReference>
<dbReference type="KEGG" id="hro:HELRODRAFT_138302"/>
<dbReference type="Pfam" id="PF00057">
    <property type="entry name" value="Ldl_recept_a"/>
    <property type="match status" value="2"/>
</dbReference>
<evidence type="ECO:0000256" key="4">
    <source>
        <dbReference type="ARBA" id="ARBA00022737"/>
    </source>
</evidence>
<evidence type="ECO:0000256" key="2">
    <source>
        <dbReference type="ARBA" id="ARBA00004308"/>
    </source>
</evidence>
<evidence type="ECO:0000256" key="6">
    <source>
        <dbReference type="ARBA" id="ARBA00023136"/>
    </source>
</evidence>
<dbReference type="PANTHER" id="PTHR24270">
    <property type="entry name" value="LOW-DENSITY LIPOPROTEIN RECEPTOR-RELATED"/>
    <property type="match status" value="1"/>
</dbReference>
<keyword evidence="7 8" id="KW-1015">Disulfide bond</keyword>
<dbReference type="EnsemblMetazoa" id="HelroT138302">
    <property type="protein sequence ID" value="HelroP138302"/>
    <property type="gene ID" value="HelroG138302"/>
</dbReference>
<dbReference type="PRINTS" id="PR00261">
    <property type="entry name" value="LDLRECEPTOR"/>
</dbReference>
<sequence length="76" mass="8751">CLMHEFSCTRGRCVSRHFLCDKIFDCPYGDDESPQVCGKCRFNEYRCKGERKKCISNYFVCDSKADCPVGDDEDSC</sequence>
<keyword evidence="3" id="KW-0812">Transmembrane</keyword>
<evidence type="ECO:0000313" key="11">
    <source>
        <dbReference type="Proteomes" id="UP000015101"/>
    </source>
</evidence>
<dbReference type="InterPro" id="IPR036055">
    <property type="entry name" value="LDL_receptor-like_sf"/>
</dbReference>
<keyword evidence="11" id="KW-1185">Reference proteome</keyword>
<dbReference type="InterPro" id="IPR023415">
    <property type="entry name" value="LDLR_class-A_CS"/>
</dbReference>
<accession>T1EIT0</accession>
<dbReference type="PROSITE" id="PS01209">
    <property type="entry name" value="LDLRA_1"/>
    <property type="match status" value="2"/>
</dbReference>
<dbReference type="SUPFAM" id="SSF57424">
    <property type="entry name" value="LDL receptor-like module"/>
    <property type="match status" value="2"/>
</dbReference>
<dbReference type="STRING" id="6412.T1EIT0"/>
<evidence type="ECO:0000256" key="5">
    <source>
        <dbReference type="ARBA" id="ARBA00022989"/>
    </source>
</evidence>
<dbReference type="AlphaFoldDB" id="T1EIT0"/>
<feature type="disulfide bond" evidence="8">
    <location>
        <begin position="1"/>
        <end position="13"/>
    </location>
</feature>
<comment type="subcellular location">
    <subcellularLocation>
        <location evidence="2">Endomembrane system</location>
    </subcellularLocation>
    <subcellularLocation>
        <location evidence="1">Membrane</location>
        <topology evidence="1">Single-pass membrane protein</topology>
    </subcellularLocation>
</comment>
<dbReference type="InterPro" id="IPR050685">
    <property type="entry name" value="LDLR"/>
</dbReference>
<evidence type="ECO:0000256" key="8">
    <source>
        <dbReference type="PROSITE-ProRule" id="PRU00124"/>
    </source>
</evidence>
<reference evidence="9 11" key="2">
    <citation type="journal article" date="2013" name="Nature">
        <title>Insights into bilaterian evolution from three spiralian genomes.</title>
        <authorList>
            <person name="Simakov O."/>
            <person name="Marletaz F."/>
            <person name="Cho S.J."/>
            <person name="Edsinger-Gonzales E."/>
            <person name="Havlak P."/>
            <person name="Hellsten U."/>
            <person name="Kuo D.H."/>
            <person name="Larsson T."/>
            <person name="Lv J."/>
            <person name="Arendt D."/>
            <person name="Savage R."/>
            <person name="Osoegawa K."/>
            <person name="de Jong P."/>
            <person name="Grimwood J."/>
            <person name="Chapman J.A."/>
            <person name="Shapiro H."/>
            <person name="Aerts A."/>
            <person name="Otillar R.P."/>
            <person name="Terry A.Y."/>
            <person name="Boore J.L."/>
            <person name="Grigoriev I.V."/>
            <person name="Lindberg D.R."/>
            <person name="Seaver E.C."/>
            <person name="Weisblat D.A."/>
            <person name="Putnam N.H."/>
            <person name="Rokhsar D.S."/>
        </authorList>
    </citation>
    <scope>NUCLEOTIDE SEQUENCE</scope>
</reference>
<proteinExistence type="predicted"/>
<reference evidence="11" key="1">
    <citation type="submission" date="2012-12" db="EMBL/GenBank/DDBJ databases">
        <authorList>
            <person name="Hellsten U."/>
            <person name="Grimwood J."/>
            <person name="Chapman J.A."/>
            <person name="Shapiro H."/>
            <person name="Aerts A."/>
            <person name="Otillar R.P."/>
            <person name="Terry A.Y."/>
            <person name="Boore J.L."/>
            <person name="Simakov O."/>
            <person name="Marletaz F."/>
            <person name="Cho S.-J."/>
            <person name="Edsinger-Gonzales E."/>
            <person name="Havlak P."/>
            <person name="Kuo D.-H."/>
            <person name="Larsson T."/>
            <person name="Lv J."/>
            <person name="Arendt D."/>
            <person name="Savage R."/>
            <person name="Osoegawa K."/>
            <person name="de Jong P."/>
            <person name="Lindberg D.R."/>
            <person name="Seaver E.C."/>
            <person name="Weisblat D.A."/>
            <person name="Putnam N.H."/>
            <person name="Grigoriev I.V."/>
            <person name="Rokhsar D.S."/>
        </authorList>
    </citation>
    <scope>NUCLEOTIDE SEQUENCE</scope>
</reference>
<dbReference type="OrthoDB" id="21182at2759"/>
<evidence type="ECO:0000256" key="7">
    <source>
        <dbReference type="ARBA" id="ARBA00023157"/>
    </source>
</evidence>
<dbReference type="Gene3D" id="4.10.400.10">
    <property type="entry name" value="Low-density Lipoprotein Receptor"/>
    <property type="match status" value="1"/>
</dbReference>
<dbReference type="RefSeq" id="XP_009014271.1">
    <property type="nucleotide sequence ID" value="XM_009016023.1"/>
</dbReference>
<feature type="disulfide bond" evidence="8">
    <location>
        <begin position="8"/>
        <end position="26"/>
    </location>
</feature>
<dbReference type="InParanoid" id="T1EIT0"/>
<comment type="caution">
    <text evidence="8">Lacks conserved residue(s) required for the propagation of feature annotation.</text>
</comment>
<keyword evidence="6" id="KW-0472">Membrane</keyword>